<feature type="transmembrane region" description="Helical" evidence="7">
    <location>
        <begin position="219"/>
        <end position="244"/>
    </location>
</feature>
<evidence type="ECO:0000256" key="1">
    <source>
        <dbReference type="ARBA" id="ARBA00004651"/>
    </source>
</evidence>
<evidence type="ECO:0000313" key="9">
    <source>
        <dbReference type="EMBL" id="SDG57569.1"/>
    </source>
</evidence>
<name>A0A1G7VDY5_9BURK</name>
<keyword evidence="4 7" id="KW-0812">Transmembrane</keyword>
<dbReference type="OrthoDB" id="8585214at2"/>
<dbReference type="Pfam" id="PF00528">
    <property type="entry name" value="BPD_transp_1"/>
    <property type="match status" value="1"/>
</dbReference>
<evidence type="ECO:0000256" key="4">
    <source>
        <dbReference type="ARBA" id="ARBA00022692"/>
    </source>
</evidence>
<feature type="transmembrane region" description="Helical" evidence="7">
    <location>
        <begin position="174"/>
        <end position="198"/>
    </location>
</feature>
<evidence type="ECO:0000313" key="10">
    <source>
        <dbReference type="Proteomes" id="UP000199706"/>
    </source>
</evidence>
<evidence type="ECO:0000256" key="3">
    <source>
        <dbReference type="ARBA" id="ARBA00022475"/>
    </source>
</evidence>
<dbReference type="PANTHER" id="PTHR30193">
    <property type="entry name" value="ABC TRANSPORTER PERMEASE PROTEIN"/>
    <property type="match status" value="1"/>
</dbReference>
<dbReference type="Gene3D" id="1.10.3720.10">
    <property type="entry name" value="MetI-like"/>
    <property type="match status" value="1"/>
</dbReference>
<dbReference type="PROSITE" id="PS50928">
    <property type="entry name" value="ABC_TM1"/>
    <property type="match status" value="1"/>
</dbReference>
<dbReference type="CDD" id="cd06261">
    <property type="entry name" value="TM_PBP2"/>
    <property type="match status" value="1"/>
</dbReference>
<dbReference type="SUPFAM" id="SSF161098">
    <property type="entry name" value="MetI-like"/>
    <property type="match status" value="1"/>
</dbReference>
<dbReference type="InterPro" id="IPR000515">
    <property type="entry name" value="MetI-like"/>
</dbReference>
<feature type="transmembrane region" description="Helical" evidence="7">
    <location>
        <begin position="277"/>
        <end position="300"/>
    </location>
</feature>
<dbReference type="AlphaFoldDB" id="A0A1G7VDY5"/>
<comment type="subcellular location">
    <subcellularLocation>
        <location evidence="1 7">Cell membrane</location>
        <topology evidence="1 7">Multi-pass membrane protein</topology>
    </subcellularLocation>
</comment>
<dbReference type="EMBL" id="FNCJ01000004">
    <property type="protein sequence ID" value="SDG57569.1"/>
    <property type="molecule type" value="Genomic_DNA"/>
</dbReference>
<reference evidence="9 10" key="1">
    <citation type="submission" date="2016-10" db="EMBL/GenBank/DDBJ databases">
        <authorList>
            <person name="de Groot N.N."/>
        </authorList>
    </citation>
    <scope>NUCLEOTIDE SEQUENCE [LARGE SCALE GENOMIC DNA]</scope>
    <source>
        <strain evidence="9 10">LMG 2247</strain>
    </source>
</reference>
<accession>A0A1G7VDY5</accession>
<evidence type="ECO:0000256" key="7">
    <source>
        <dbReference type="RuleBase" id="RU363032"/>
    </source>
</evidence>
<keyword evidence="6 7" id="KW-0472">Membrane</keyword>
<feature type="transmembrane region" description="Helical" evidence="7">
    <location>
        <begin position="26"/>
        <end position="52"/>
    </location>
</feature>
<evidence type="ECO:0000256" key="5">
    <source>
        <dbReference type="ARBA" id="ARBA00022989"/>
    </source>
</evidence>
<evidence type="ECO:0000256" key="6">
    <source>
        <dbReference type="ARBA" id="ARBA00023136"/>
    </source>
</evidence>
<feature type="transmembrane region" description="Helical" evidence="7">
    <location>
        <begin position="92"/>
        <end position="111"/>
    </location>
</feature>
<dbReference type="GO" id="GO:0055085">
    <property type="term" value="P:transmembrane transport"/>
    <property type="evidence" value="ECO:0007669"/>
    <property type="project" value="InterPro"/>
</dbReference>
<dbReference type="RefSeq" id="WP_090684086.1">
    <property type="nucleotide sequence ID" value="NZ_CADERL010000031.1"/>
</dbReference>
<gene>
    <name evidence="9" type="ORF">SAMN05216466_10416</name>
</gene>
<dbReference type="InterPro" id="IPR051393">
    <property type="entry name" value="ABC_transporter_permease"/>
</dbReference>
<organism evidence="9 10">
    <name type="scientific">Paraburkholderia phenazinium</name>
    <dbReference type="NCBI Taxonomy" id="60549"/>
    <lineage>
        <taxon>Bacteria</taxon>
        <taxon>Pseudomonadati</taxon>
        <taxon>Pseudomonadota</taxon>
        <taxon>Betaproteobacteria</taxon>
        <taxon>Burkholderiales</taxon>
        <taxon>Burkholderiaceae</taxon>
        <taxon>Paraburkholderia</taxon>
    </lineage>
</organism>
<keyword evidence="5 7" id="KW-1133">Transmembrane helix</keyword>
<dbReference type="InterPro" id="IPR035906">
    <property type="entry name" value="MetI-like_sf"/>
</dbReference>
<evidence type="ECO:0000256" key="2">
    <source>
        <dbReference type="ARBA" id="ARBA00022448"/>
    </source>
</evidence>
<protein>
    <submittedName>
        <fullName evidence="9">Carbohydrate ABC transporter membrane protein 1, CUT1 family</fullName>
    </submittedName>
</protein>
<sequence>MTSEVVTSESAPFHVDKRSTFNGERWLGLAFAAPIVIIMGLLVFGPVLVTLWDSLHRVDPMRPGTPFIGLANYWALVSDPSVQHAWVNTMEYVVFAVVLETLGGLAAALLLNRITWGRRWLLAALVLPWALPPVVNAIVWSWIYNPSYGLLNGVLQSAGLIGSYHVWFNDRTTALLLVALVHVWRMLPLTAVILLAALQSIPAELYQAARLDGAGPIRMFSKVTLPLISGGLAIALSQSTVFAFNLFDEAWILNGSSLDTRPVLVQVYMSAFQDLRFSYGMALSVLVMFASLLISLVYVLRVYRETRYD</sequence>
<feature type="transmembrane region" description="Helical" evidence="7">
    <location>
        <begin position="120"/>
        <end position="143"/>
    </location>
</feature>
<proteinExistence type="inferred from homology"/>
<feature type="domain" description="ABC transmembrane type-1" evidence="8">
    <location>
        <begin position="86"/>
        <end position="298"/>
    </location>
</feature>
<dbReference type="GO" id="GO:0005886">
    <property type="term" value="C:plasma membrane"/>
    <property type="evidence" value="ECO:0007669"/>
    <property type="project" value="UniProtKB-SubCell"/>
</dbReference>
<dbReference type="Proteomes" id="UP000199706">
    <property type="component" value="Unassembled WGS sequence"/>
</dbReference>
<dbReference type="PANTHER" id="PTHR30193:SF37">
    <property type="entry name" value="INNER MEMBRANE ABC TRANSPORTER PERMEASE PROTEIN YCJO"/>
    <property type="match status" value="1"/>
</dbReference>
<comment type="similarity">
    <text evidence="7">Belongs to the binding-protein-dependent transport system permease family.</text>
</comment>
<keyword evidence="3" id="KW-1003">Cell membrane</keyword>
<evidence type="ECO:0000259" key="8">
    <source>
        <dbReference type="PROSITE" id="PS50928"/>
    </source>
</evidence>
<keyword evidence="2 7" id="KW-0813">Transport</keyword>